<proteinExistence type="predicted"/>
<dbReference type="InterPro" id="IPR044543">
    <property type="entry name" value="YHJQ-like"/>
</dbReference>
<dbReference type="Pfam" id="PF03860">
    <property type="entry name" value="Csp"/>
    <property type="match status" value="1"/>
</dbReference>
<dbReference type="RefSeq" id="WP_163285223.1">
    <property type="nucleotide sequence ID" value="NZ_JAAGVY010000016.1"/>
</dbReference>
<dbReference type="CDD" id="cd08026">
    <property type="entry name" value="DUF326"/>
    <property type="match status" value="1"/>
</dbReference>
<gene>
    <name evidence="1" type="ORF">G3O08_09975</name>
</gene>
<dbReference type="PANTHER" id="PTHR37310:SF1">
    <property type="entry name" value="CYTOPLASMIC PROTEIN"/>
    <property type="match status" value="1"/>
</dbReference>
<dbReference type="PANTHER" id="PTHR37310">
    <property type="entry name" value="CYTOPLASMIC PROTEIN-RELATED"/>
    <property type="match status" value="1"/>
</dbReference>
<accession>A0A7K3WQP9</accession>
<dbReference type="EMBL" id="JAAGVY010000016">
    <property type="protein sequence ID" value="NEN23828.1"/>
    <property type="molecule type" value="Genomic_DNA"/>
</dbReference>
<protein>
    <submittedName>
        <fullName evidence="1">Four-helix bundle copper-binding protein</fullName>
    </submittedName>
</protein>
<reference evidence="1 2" key="1">
    <citation type="submission" date="2020-02" db="EMBL/GenBank/DDBJ databases">
        <title>Out from the shadows clarifying the taxonomy of the family Cryomorphaceae and related taxa by utilizing the GTDB taxonomic framework.</title>
        <authorList>
            <person name="Bowman J.P."/>
        </authorList>
    </citation>
    <scope>NUCLEOTIDE SEQUENCE [LARGE SCALE GENOMIC DNA]</scope>
    <source>
        <strain evidence="1 2">QSSC 1-22</strain>
    </source>
</reference>
<dbReference type="InterPro" id="IPR005560">
    <property type="entry name" value="Csp_YhjQ"/>
</dbReference>
<sequence>MKDSKDLLQKLADCIAACENCANACLEEDMVKEMISCIKTDRDCADICNTTYRLVARNSDNARAMLKVCADICRKCADECEQHDMQHCQDCAKACRECEKACKAA</sequence>
<comment type="caution">
    <text evidence="1">The sequence shown here is derived from an EMBL/GenBank/DDBJ whole genome shotgun (WGS) entry which is preliminary data.</text>
</comment>
<organism evidence="1 2">
    <name type="scientific">Cryomorpha ignava</name>
    <dbReference type="NCBI Taxonomy" id="101383"/>
    <lineage>
        <taxon>Bacteria</taxon>
        <taxon>Pseudomonadati</taxon>
        <taxon>Bacteroidota</taxon>
        <taxon>Flavobacteriia</taxon>
        <taxon>Flavobacteriales</taxon>
        <taxon>Cryomorphaceae</taxon>
        <taxon>Cryomorpha</taxon>
    </lineage>
</organism>
<name>A0A7K3WQP9_9FLAO</name>
<evidence type="ECO:0000313" key="2">
    <source>
        <dbReference type="Proteomes" id="UP000486602"/>
    </source>
</evidence>
<evidence type="ECO:0000313" key="1">
    <source>
        <dbReference type="EMBL" id="NEN23828.1"/>
    </source>
</evidence>
<dbReference type="AlphaFoldDB" id="A0A7K3WQP9"/>
<dbReference type="Gene3D" id="1.20.1270.360">
    <property type="match status" value="1"/>
</dbReference>
<dbReference type="Proteomes" id="UP000486602">
    <property type="component" value="Unassembled WGS sequence"/>
</dbReference>
<keyword evidence="2" id="KW-1185">Reference proteome</keyword>